<dbReference type="Pfam" id="PF14317">
    <property type="entry name" value="YcxB"/>
    <property type="match status" value="1"/>
</dbReference>
<comment type="caution">
    <text evidence="3">The sequence shown here is derived from an EMBL/GenBank/DDBJ whole genome shotgun (WGS) entry which is preliminary data.</text>
</comment>
<feature type="transmembrane region" description="Helical" evidence="1">
    <location>
        <begin position="58"/>
        <end position="77"/>
    </location>
</feature>
<gene>
    <name evidence="3" type="ORF">M5X09_19285</name>
</gene>
<dbReference type="RefSeq" id="WP_087435203.1">
    <property type="nucleotide sequence ID" value="NZ_JAFFHZ010000001.1"/>
</dbReference>
<dbReference type="InterPro" id="IPR025588">
    <property type="entry name" value="YcxB-like_C"/>
</dbReference>
<organism evidence="3 4">
    <name type="scientific">Paenibacillus apiarius</name>
    <dbReference type="NCBI Taxonomy" id="46240"/>
    <lineage>
        <taxon>Bacteria</taxon>
        <taxon>Bacillati</taxon>
        <taxon>Bacillota</taxon>
        <taxon>Bacilli</taxon>
        <taxon>Bacillales</taxon>
        <taxon>Paenibacillaceae</taxon>
        <taxon>Paenibacillus</taxon>
    </lineage>
</organism>
<evidence type="ECO:0000313" key="3">
    <source>
        <dbReference type="EMBL" id="MCY9521782.1"/>
    </source>
</evidence>
<dbReference type="EMBL" id="JAMDLW010000027">
    <property type="protein sequence ID" value="MCY9521782.1"/>
    <property type="molecule type" value="Genomic_DNA"/>
</dbReference>
<feature type="domain" description="YcxB-like C-terminal" evidence="2">
    <location>
        <begin position="99"/>
        <end position="145"/>
    </location>
</feature>
<sequence length="159" mass="18294">MDSTIRLKYRLTIQDFMDYQFQFIKKPLLKMASLLNIVLLVILFVITGFRAGLDEWKWMVPVIIVVNGAMGALYFMLMRIVMGKSFGQDAAAHQYDVQLSDEGIRLQTDGTESSYAWSEVYKVAESRKRFFVYFAENMALIIPKDRHASALHALFKAHA</sequence>
<name>A0ABT4DWQ4_9BACL</name>
<dbReference type="Proteomes" id="UP001207626">
    <property type="component" value="Unassembled WGS sequence"/>
</dbReference>
<reference evidence="3 4" key="1">
    <citation type="submission" date="2022-05" db="EMBL/GenBank/DDBJ databases">
        <title>Genome Sequencing of Bee-Associated Microbes.</title>
        <authorList>
            <person name="Dunlap C."/>
        </authorList>
    </citation>
    <scope>NUCLEOTIDE SEQUENCE [LARGE SCALE GENOMIC DNA]</scope>
    <source>
        <strain evidence="3 4">NRRL NRS-1438</strain>
    </source>
</reference>
<keyword evidence="1" id="KW-0812">Transmembrane</keyword>
<keyword evidence="1" id="KW-1133">Transmembrane helix</keyword>
<dbReference type="GeneID" id="77000934"/>
<feature type="transmembrane region" description="Helical" evidence="1">
    <location>
        <begin position="34"/>
        <end position="52"/>
    </location>
</feature>
<evidence type="ECO:0000256" key="1">
    <source>
        <dbReference type="SAM" id="Phobius"/>
    </source>
</evidence>
<keyword evidence="1" id="KW-0472">Membrane</keyword>
<protein>
    <submittedName>
        <fullName evidence="3">YcxB family protein</fullName>
    </submittedName>
</protein>
<evidence type="ECO:0000259" key="2">
    <source>
        <dbReference type="Pfam" id="PF14317"/>
    </source>
</evidence>
<proteinExistence type="predicted"/>
<evidence type="ECO:0000313" key="4">
    <source>
        <dbReference type="Proteomes" id="UP001207626"/>
    </source>
</evidence>
<accession>A0ABT4DWQ4</accession>
<keyword evidence="4" id="KW-1185">Reference proteome</keyword>